<proteinExistence type="predicted"/>
<evidence type="ECO:0000313" key="1">
    <source>
        <dbReference type="EMBL" id="VAW09767.1"/>
    </source>
</evidence>
<organism evidence="1">
    <name type="scientific">hydrothermal vent metagenome</name>
    <dbReference type="NCBI Taxonomy" id="652676"/>
    <lineage>
        <taxon>unclassified sequences</taxon>
        <taxon>metagenomes</taxon>
        <taxon>ecological metagenomes</taxon>
    </lineage>
</organism>
<name>A0A3B0T8V2_9ZZZZ</name>
<gene>
    <name evidence="1" type="ORF">MNBD_ACTINO02-1831</name>
</gene>
<dbReference type="EMBL" id="UOEK01000648">
    <property type="protein sequence ID" value="VAW09767.1"/>
    <property type="molecule type" value="Genomic_DNA"/>
</dbReference>
<protein>
    <submittedName>
        <fullName evidence="1">Uncharacterized protein</fullName>
    </submittedName>
</protein>
<sequence>MVSERFERLFGRLVVAFKQHQDVPRTTANVVELGAARWVLEAARSEIATERDRMAPHPLNRRIVRKVNVSENDLARLQVFGVGSGSC</sequence>
<accession>A0A3B0T8V2</accession>
<reference evidence="1" key="1">
    <citation type="submission" date="2018-06" db="EMBL/GenBank/DDBJ databases">
        <authorList>
            <person name="Zhirakovskaya E."/>
        </authorList>
    </citation>
    <scope>NUCLEOTIDE SEQUENCE</scope>
</reference>
<dbReference type="AlphaFoldDB" id="A0A3B0T8V2"/>